<dbReference type="AlphaFoldDB" id="A0A087TIF1"/>
<protein>
    <submittedName>
        <fullName evidence="2">Uncharacterized protein</fullName>
    </submittedName>
</protein>
<feature type="region of interest" description="Disordered" evidence="1">
    <location>
        <begin position="53"/>
        <end position="73"/>
    </location>
</feature>
<feature type="region of interest" description="Disordered" evidence="1">
    <location>
        <begin position="1"/>
        <end position="37"/>
    </location>
</feature>
<name>A0A087TIF1_STEMI</name>
<dbReference type="EMBL" id="KK115352">
    <property type="protein sequence ID" value="KFM64890.1"/>
    <property type="molecule type" value="Genomic_DNA"/>
</dbReference>
<reference evidence="2 3" key="1">
    <citation type="submission" date="2013-11" db="EMBL/GenBank/DDBJ databases">
        <title>Genome sequencing of Stegodyphus mimosarum.</title>
        <authorList>
            <person name="Bechsgaard J."/>
        </authorList>
    </citation>
    <scope>NUCLEOTIDE SEQUENCE [LARGE SCALE GENOMIC DNA]</scope>
</reference>
<gene>
    <name evidence="2" type="ORF">X975_17931</name>
</gene>
<proteinExistence type="predicted"/>
<feature type="compositionally biased region" description="Polar residues" evidence="1">
    <location>
        <begin position="24"/>
        <end position="34"/>
    </location>
</feature>
<keyword evidence="3" id="KW-1185">Reference proteome</keyword>
<evidence type="ECO:0000313" key="3">
    <source>
        <dbReference type="Proteomes" id="UP000054359"/>
    </source>
</evidence>
<accession>A0A087TIF1</accession>
<feature type="compositionally biased region" description="Polar residues" evidence="1">
    <location>
        <begin position="1"/>
        <end position="12"/>
    </location>
</feature>
<evidence type="ECO:0000256" key="1">
    <source>
        <dbReference type="SAM" id="MobiDB-lite"/>
    </source>
</evidence>
<feature type="compositionally biased region" description="Polar residues" evidence="1">
    <location>
        <begin position="55"/>
        <end position="73"/>
    </location>
</feature>
<evidence type="ECO:0000313" key="2">
    <source>
        <dbReference type="EMBL" id="KFM64890.1"/>
    </source>
</evidence>
<dbReference type="Proteomes" id="UP000054359">
    <property type="component" value="Unassembled WGS sequence"/>
</dbReference>
<sequence>MPIQDENASNEGENVLAPKVSPVKKSSPTMSVKNTEAEGATSIMCQSVPPVLLNETPQPSTSCSVPYRSTQGS</sequence>
<feature type="non-terminal residue" evidence="2">
    <location>
        <position position="73"/>
    </location>
</feature>
<organism evidence="2 3">
    <name type="scientific">Stegodyphus mimosarum</name>
    <name type="common">African social velvet spider</name>
    <dbReference type="NCBI Taxonomy" id="407821"/>
    <lineage>
        <taxon>Eukaryota</taxon>
        <taxon>Metazoa</taxon>
        <taxon>Ecdysozoa</taxon>
        <taxon>Arthropoda</taxon>
        <taxon>Chelicerata</taxon>
        <taxon>Arachnida</taxon>
        <taxon>Araneae</taxon>
        <taxon>Araneomorphae</taxon>
        <taxon>Entelegynae</taxon>
        <taxon>Eresoidea</taxon>
        <taxon>Eresidae</taxon>
        <taxon>Stegodyphus</taxon>
    </lineage>
</organism>